<dbReference type="AlphaFoldDB" id="A0A844Z2S2"/>
<feature type="signal peptide" evidence="1">
    <location>
        <begin position="1"/>
        <end position="29"/>
    </location>
</feature>
<gene>
    <name evidence="2" type="ORF">GRI99_17590</name>
</gene>
<evidence type="ECO:0000313" key="3">
    <source>
        <dbReference type="Proteomes" id="UP000466966"/>
    </source>
</evidence>
<dbReference type="InterPro" id="IPR058513">
    <property type="entry name" value="DUF8200"/>
</dbReference>
<dbReference type="RefSeq" id="WP_160773361.1">
    <property type="nucleotide sequence ID" value="NZ_WTYV01000009.1"/>
</dbReference>
<evidence type="ECO:0000313" key="2">
    <source>
        <dbReference type="EMBL" id="MXO73440.1"/>
    </source>
</evidence>
<reference evidence="2 3" key="1">
    <citation type="submission" date="2019-12" db="EMBL/GenBank/DDBJ databases">
        <title>Genomic-based taxomic classification of the family Erythrobacteraceae.</title>
        <authorList>
            <person name="Xu L."/>
        </authorList>
    </citation>
    <scope>NUCLEOTIDE SEQUENCE [LARGE SCALE GENOMIC DNA]</scope>
    <source>
        <strain evidence="2 3">M0322</strain>
    </source>
</reference>
<dbReference type="Pfam" id="PF26624">
    <property type="entry name" value="DUF8200"/>
    <property type="match status" value="1"/>
</dbReference>
<organism evidence="2 3">
    <name type="scientific">Alteraurantiacibacter buctensis</name>
    <dbReference type="NCBI Taxonomy" id="1503981"/>
    <lineage>
        <taxon>Bacteria</taxon>
        <taxon>Pseudomonadati</taxon>
        <taxon>Pseudomonadota</taxon>
        <taxon>Alphaproteobacteria</taxon>
        <taxon>Sphingomonadales</taxon>
        <taxon>Erythrobacteraceae</taxon>
        <taxon>Alteraurantiacibacter</taxon>
    </lineage>
</organism>
<accession>A0A844Z2S2</accession>
<dbReference type="EMBL" id="WTYV01000009">
    <property type="protein sequence ID" value="MXO73440.1"/>
    <property type="molecule type" value="Genomic_DNA"/>
</dbReference>
<dbReference type="Proteomes" id="UP000466966">
    <property type="component" value="Unassembled WGS sequence"/>
</dbReference>
<evidence type="ECO:0000256" key="1">
    <source>
        <dbReference type="SAM" id="SignalP"/>
    </source>
</evidence>
<name>A0A844Z2S2_9SPHN</name>
<comment type="caution">
    <text evidence="2">The sequence shown here is derived from an EMBL/GenBank/DDBJ whole genome shotgun (WGS) entry which is preliminary data.</text>
</comment>
<feature type="chain" id="PRO_5033000351" evidence="1">
    <location>
        <begin position="30"/>
        <end position="106"/>
    </location>
</feature>
<dbReference type="NCBIfam" id="NF047636">
    <property type="entry name" value="CC_3452_fam"/>
    <property type="match status" value="1"/>
</dbReference>
<keyword evidence="3" id="KW-1185">Reference proteome</keyword>
<dbReference type="OrthoDB" id="7594837at2"/>
<keyword evidence="1" id="KW-0732">Signal</keyword>
<sequence>MTTLSSTRLSASAALALALGLAVAPGASAQGEGAHFRAQLAAPAPDARPLAGGVVWRCAETACSAPRTGGRPLRMCRELKQSVGQIVSFEVAGQVLSAEDLARCNG</sequence>
<proteinExistence type="predicted"/>
<dbReference type="InterPro" id="IPR058067">
    <property type="entry name" value="CC_3452-like"/>
</dbReference>
<protein>
    <submittedName>
        <fullName evidence="2">Uncharacterized protein</fullName>
    </submittedName>
</protein>